<dbReference type="Proteomes" id="UP000015102">
    <property type="component" value="Unassembled WGS sequence"/>
</dbReference>
<reference evidence="3" key="1">
    <citation type="submission" date="2013-02" db="EMBL/GenBank/DDBJ databases">
        <authorList>
            <person name="Hughes D."/>
        </authorList>
    </citation>
    <scope>NUCLEOTIDE SEQUENCE</scope>
    <source>
        <strain>Durham</strain>
        <strain evidence="3">NC isolate 2 -- Noor lab</strain>
    </source>
</reference>
<dbReference type="AlphaFoldDB" id="T1H486"/>
<accession>T1H486</accession>
<dbReference type="EnsemblMetazoa" id="MESCA011090-RA">
    <property type="protein sequence ID" value="MESCA011090-PA"/>
    <property type="gene ID" value="MESCA011090"/>
</dbReference>
<dbReference type="HOGENOM" id="CLU_2944314_0_0_1"/>
<evidence type="ECO:0000313" key="3">
    <source>
        <dbReference type="Proteomes" id="UP000015102"/>
    </source>
</evidence>
<proteinExistence type="predicted"/>
<protein>
    <submittedName>
        <fullName evidence="2">Uncharacterized protein</fullName>
    </submittedName>
</protein>
<evidence type="ECO:0000256" key="1">
    <source>
        <dbReference type="SAM" id="MobiDB-lite"/>
    </source>
</evidence>
<evidence type="ECO:0000313" key="2">
    <source>
        <dbReference type="EnsemblMetazoa" id="MESCA011090-PA"/>
    </source>
</evidence>
<name>T1H486_MEGSC</name>
<feature type="region of interest" description="Disordered" evidence="1">
    <location>
        <begin position="1"/>
        <end position="22"/>
    </location>
</feature>
<reference evidence="2" key="2">
    <citation type="submission" date="2015-06" db="UniProtKB">
        <authorList>
            <consortium name="EnsemblMetazoa"/>
        </authorList>
    </citation>
    <scope>IDENTIFICATION</scope>
</reference>
<organism evidence="2 3">
    <name type="scientific">Megaselia scalaris</name>
    <name type="common">Humpbacked fly</name>
    <name type="synonym">Phora scalaris</name>
    <dbReference type="NCBI Taxonomy" id="36166"/>
    <lineage>
        <taxon>Eukaryota</taxon>
        <taxon>Metazoa</taxon>
        <taxon>Ecdysozoa</taxon>
        <taxon>Arthropoda</taxon>
        <taxon>Hexapoda</taxon>
        <taxon>Insecta</taxon>
        <taxon>Pterygota</taxon>
        <taxon>Neoptera</taxon>
        <taxon>Endopterygota</taxon>
        <taxon>Diptera</taxon>
        <taxon>Brachycera</taxon>
        <taxon>Muscomorpha</taxon>
        <taxon>Platypezoidea</taxon>
        <taxon>Phoridae</taxon>
        <taxon>Megaseliini</taxon>
        <taxon>Megaselia</taxon>
    </lineage>
</organism>
<keyword evidence="3" id="KW-1185">Reference proteome</keyword>
<dbReference type="EMBL" id="CAQQ02381625">
    <property type="status" value="NOT_ANNOTATED_CDS"/>
    <property type="molecule type" value="Genomic_DNA"/>
</dbReference>
<sequence>MDDRPATQVFSKAPIGTRRRDRQRTRWVYPVDKDARYLEIWGYPDEKKLQKALTALPNSS</sequence>